<dbReference type="OrthoDB" id="70874at2759"/>
<evidence type="ECO:0000313" key="2">
    <source>
        <dbReference type="EMBL" id="KAJ6636672.1"/>
    </source>
</evidence>
<reference evidence="2" key="1">
    <citation type="submission" date="2022-07" db="EMBL/GenBank/DDBJ databases">
        <authorList>
            <person name="Trinca V."/>
            <person name="Uliana J.V.C."/>
            <person name="Torres T.T."/>
            <person name="Ward R.J."/>
            <person name="Monesi N."/>
        </authorList>
    </citation>
    <scope>NUCLEOTIDE SEQUENCE</scope>
    <source>
        <strain evidence="2">HSMRA1968</strain>
        <tissue evidence="2">Whole embryos</tissue>
    </source>
</reference>
<feature type="region of interest" description="Disordered" evidence="1">
    <location>
        <begin position="219"/>
        <end position="244"/>
    </location>
</feature>
<dbReference type="EMBL" id="WJQU01000004">
    <property type="protein sequence ID" value="KAJ6636672.1"/>
    <property type="molecule type" value="Genomic_DNA"/>
</dbReference>
<keyword evidence="3" id="KW-1185">Reference proteome</keyword>
<dbReference type="AlphaFoldDB" id="A0A9Q0RXX4"/>
<comment type="caution">
    <text evidence="2">The sequence shown here is derived from an EMBL/GenBank/DDBJ whole genome shotgun (WGS) entry which is preliminary data.</text>
</comment>
<proteinExistence type="predicted"/>
<protein>
    <submittedName>
        <fullName evidence="2">Uncharacterized protein</fullName>
    </submittedName>
</protein>
<dbReference type="Proteomes" id="UP001151699">
    <property type="component" value="Chromosome C"/>
</dbReference>
<accession>A0A9Q0RXX4</accession>
<sequence length="508" mass="53334">MKQQQLRVQQTGSPQQSLIIKQQPVLQQIQKQPTLIQQPVASPKPGTSLLTSNATNQVPTIIGSVSQPMSTSVQQPQPTITRIVKPATATLVPTSGNPVSTVRATTSSNAVMAKVFTNSAGQIISLDSILQKQGIAPGTTLRMAGAKPGQTSLIQLSGGPGSQITQYAVVSQGRNLISLAQPQRLITTQAAATSVQTTLATAAKSETVTAARPTTILQQVQSQPTAASSTQQTVTSPTQQQPQPKLVQSITTQQLMSATKVLGVQGVLPGNRLKPGIRMVNASNLNMAQLAGKPIIIASKTTKSAAGTAQQQNVIWQQQATTTPNNTNYVISGQPGLKVQNNVLSHFEQPTSQTQTVMFGNQMVRLQSPSQISVANNLAGSSGARTVMLGSAGQTIRVHSPAQSNQVGGNNLTNQQHIVLQQGVKTAVKTPQTSSPSGQQRVVLTVQGGGQIILPQNFQGGAINLKSLQGLKVIPIQQQNKGTNDDRQIFAQIISSPQAPRPPNSGES</sequence>
<name>A0A9Q0RXX4_9DIPT</name>
<organism evidence="2 3">
    <name type="scientific">Pseudolycoriella hygida</name>
    <dbReference type="NCBI Taxonomy" id="35572"/>
    <lineage>
        <taxon>Eukaryota</taxon>
        <taxon>Metazoa</taxon>
        <taxon>Ecdysozoa</taxon>
        <taxon>Arthropoda</taxon>
        <taxon>Hexapoda</taxon>
        <taxon>Insecta</taxon>
        <taxon>Pterygota</taxon>
        <taxon>Neoptera</taxon>
        <taxon>Endopterygota</taxon>
        <taxon>Diptera</taxon>
        <taxon>Nematocera</taxon>
        <taxon>Sciaroidea</taxon>
        <taxon>Sciaridae</taxon>
        <taxon>Pseudolycoriella</taxon>
    </lineage>
</organism>
<evidence type="ECO:0000256" key="1">
    <source>
        <dbReference type="SAM" id="MobiDB-lite"/>
    </source>
</evidence>
<evidence type="ECO:0000313" key="3">
    <source>
        <dbReference type="Proteomes" id="UP001151699"/>
    </source>
</evidence>
<gene>
    <name evidence="2" type="ORF">Bhyg_15264</name>
</gene>